<dbReference type="AlphaFoldDB" id="A0A6P4ZMY0"/>
<sequence length="180" mass="20802">MMGKLIAVAIVSTIAAIFAQIELSNDPLVVSKDVVIKKNRSEVFGYVSNLRTYPSWYPGLVWMQEVEHSNMKPGKRFIGAYWVPIIGELNENFKIVAYVENQKLAFESDFFAHQPRIVMTFKDEGDDRTRLSWKMFTQRRSYFFFGTFYQIFKYTLDQRVTGALLTLRGNLQGEGNVFGI</sequence>
<dbReference type="RefSeq" id="XP_019635343.1">
    <property type="nucleotide sequence ID" value="XM_019779784.1"/>
</dbReference>
<dbReference type="OrthoDB" id="9985770at2759"/>
<feature type="chain" id="PRO_5044647684" evidence="1">
    <location>
        <begin position="20"/>
        <end position="180"/>
    </location>
</feature>
<protein>
    <submittedName>
        <fullName evidence="3 4">Uncharacterized protein LOC109478304</fullName>
    </submittedName>
</protein>
<dbReference type="SUPFAM" id="SSF55961">
    <property type="entry name" value="Bet v1-like"/>
    <property type="match status" value="1"/>
</dbReference>
<evidence type="ECO:0000313" key="4">
    <source>
        <dbReference type="RefSeq" id="XP_019635344.1"/>
    </source>
</evidence>
<dbReference type="CDD" id="cd07812">
    <property type="entry name" value="SRPBCC"/>
    <property type="match status" value="1"/>
</dbReference>
<dbReference type="KEGG" id="bbel:109478304"/>
<accession>A0A6P4ZMY0</accession>
<dbReference type="GeneID" id="109478304"/>
<dbReference type="Gene3D" id="3.30.530.20">
    <property type="match status" value="1"/>
</dbReference>
<evidence type="ECO:0000313" key="2">
    <source>
        <dbReference type="Proteomes" id="UP000515135"/>
    </source>
</evidence>
<keyword evidence="2" id="KW-1185">Reference proteome</keyword>
<dbReference type="InterPro" id="IPR023393">
    <property type="entry name" value="START-like_dom_sf"/>
</dbReference>
<gene>
    <name evidence="3 4" type="primary">LOC109478304</name>
</gene>
<proteinExistence type="predicted"/>
<keyword evidence="1" id="KW-0732">Signal</keyword>
<evidence type="ECO:0000313" key="3">
    <source>
        <dbReference type="RefSeq" id="XP_019635343.1"/>
    </source>
</evidence>
<name>A0A6P4ZMY0_BRABE</name>
<feature type="signal peptide" evidence="1">
    <location>
        <begin position="1"/>
        <end position="19"/>
    </location>
</feature>
<dbReference type="Proteomes" id="UP000515135">
    <property type="component" value="Unplaced"/>
</dbReference>
<evidence type="ECO:0000256" key="1">
    <source>
        <dbReference type="SAM" id="SignalP"/>
    </source>
</evidence>
<reference evidence="3 4" key="1">
    <citation type="submission" date="2025-04" db="UniProtKB">
        <authorList>
            <consortium name="RefSeq"/>
        </authorList>
    </citation>
    <scope>IDENTIFICATION</scope>
    <source>
        <tissue evidence="3 4">Gonad</tissue>
    </source>
</reference>
<dbReference type="RefSeq" id="XP_019635344.1">
    <property type="nucleotide sequence ID" value="XM_019779785.1"/>
</dbReference>
<organism evidence="2 4">
    <name type="scientific">Branchiostoma belcheri</name>
    <name type="common">Amphioxus</name>
    <dbReference type="NCBI Taxonomy" id="7741"/>
    <lineage>
        <taxon>Eukaryota</taxon>
        <taxon>Metazoa</taxon>
        <taxon>Chordata</taxon>
        <taxon>Cephalochordata</taxon>
        <taxon>Leptocardii</taxon>
        <taxon>Amphioxiformes</taxon>
        <taxon>Branchiostomatidae</taxon>
        <taxon>Branchiostoma</taxon>
    </lineage>
</organism>